<protein>
    <submittedName>
        <fullName evidence="1">Uncharacterized protein</fullName>
    </submittedName>
</protein>
<evidence type="ECO:0000313" key="2">
    <source>
        <dbReference type="Proteomes" id="UP000193920"/>
    </source>
</evidence>
<sequence length="1331" mass="150850">MPVPAILKKYWPNGRPESWNKFFPNCPPEHEFFEDCVPGEVPPKLLALYPDGLPEELDIFKDGMPDDFKQFMAEATKEHLAALEKQRNRGSVPEILKKYWPNGRPEAWKKLFPNGPPPLEYFEDAVPGEIPPKIKALFPNGAPPELNIFKNGMPEDFKQFLSDHTKILIAKAKVRKYYSGPPAILKKYWPNGRPEAWNKIFPNCPPPIGFFEGATPGEFPPKLVALFPNGLPPELDIFKNGIPADFKRFLVDYIQEKLSLLEFKKKVNGMPDAVKKIWPNGRPESWCKIFPGGPPPLELFEGATPGQVPPRMKEIFPYGFPSDLDIFKNGVPDDLKELMADITRQNLARLEVRKSREFPAILKKYWPNGRPASWDKYFPNSPPQHEFFEDCVPGEFPPKIMALYPNGLPADLDVFKNGVPDDFKQFMAEATKKHMEALKKQRGMGPVPAILKKYWPNGRPEAWKKLFPNGPPPIEYFEDAVPGSIPPKIKALFPNGAPPELSIFKNGMPEDFKQFLSDQTKILIAAAKLKKMRQGPPAIIKKYWPNGRPEAWNKLFPNGPPSPHFFEGATPGQLPPKIKALFPNGAPPELNIFKNGMPEDFKQFLSESVRENLAILEARKKMHGVPAVVRKYWPNGRPESWCRLFPNGPPPLELFEGATPGELPPKMKELFPYGVPSDLDVFKNGVPEDFKQFMAQATKQNLARLEAKKRSQHIPAILKKYWPNGRPASWAKYFPNSPPQHEFFEDCVPGEFPPKIMALYPNGLPADLDVFKNGVPDDFKQFMAEATKKHMEALKKQRGMGPVPAILKKYWPNGRPEAWKKLFPNGPPPIEYFEDAVPGSIPPKIKALFPNGAPPELNIFKNGMPEDFKEFLSDHTKVLIAKAKLRKMLGGPPAILKKYWPNGRPEAWNKIFPNCPPGIEFYEGATPGEFPPKIKALFPNGLPAELDIFKNGMPEDFKQFLYDDVKEKIAILEDRKRASGVPAVIKKYWPNGRPESWCRLFPNGPPPLELFEGATPGKLPPKMKELFPYGVPKDLDVFKNGVPEDIKEFMTQRIRRSTARLHAKKLRGPPAILKKYWPNGRPESWDKIFPNCPPAAEYFENAVPGQIPPKILALFPNGRLPDDLDIFKNGMPDDFKEFLEEETKLKIAELNAKKLRKGPPAVIKKYWPNGRPEVWNRLFPNGPPPLEYFEDAIPGEVPPRIKALFPNGAPKELVPFEGKVPDDLKQFMIKITKEKLAALEARKKFNGPPDLVKKYWPNGRPEAWEKLFPNGPPPPQLFEDAVPGEVPPKIKALFPYGTPKGLNIFEHGVPEDFKQYLVENMKQRKSANAGM</sequence>
<comment type="caution">
    <text evidence="1">The sequence shown here is derived from an EMBL/GenBank/DDBJ whole genome shotgun (WGS) entry which is preliminary data.</text>
</comment>
<dbReference type="STRING" id="1754190.A0A1Y2ERR1"/>
<accession>A0A1Y2ERR1</accession>
<gene>
    <name evidence="1" type="ORF">LY90DRAFT_666337</name>
</gene>
<dbReference type="Proteomes" id="UP000193920">
    <property type="component" value="Unassembled WGS sequence"/>
</dbReference>
<proteinExistence type="predicted"/>
<dbReference type="EMBL" id="MCOG01000030">
    <property type="protein sequence ID" value="ORY74207.1"/>
    <property type="molecule type" value="Genomic_DNA"/>
</dbReference>
<keyword evidence="2" id="KW-1185">Reference proteome</keyword>
<evidence type="ECO:0000313" key="1">
    <source>
        <dbReference type="EMBL" id="ORY74207.1"/>
    </source>
</evidence>
<reference evidence="1 2" key="1">
    <citation type="submission" date="2016-08" db="EMBL/GenBank/DDBJ databases">
        <title>A Parts List for Fungal Cellulosomes Revealed by Comparative Genomics.</title>
        <authorList>
            <consortium name="DOE Joint Genome Institute"/>
            <person name="Haitjema C.H."/>
            <person name="Gilmore S.P."/>
            <person name="Henske J.K."/>
            <person name="Solomon K.V."/>
            <person name="De Groot R."/>
            <person name="Kuo A."/>
            <person name="Mondo S.J."/>
            <person name="Salamov A.A."/>
            <person name="Labutti K."/>
            <person name="Zhao Z."/>
            <person name="Chiniquy J."/>
            <person name="Barry K."/>
            <person name="Brewer H.M."/>
            <person name="Purvine S.O."/>
            <person name="Wright A.T."/>
            <person name="Boxma B."/>
            <person name="Van Alen T."/>
            <person name="Hackstein J.H."/>
            <person name="Baker S.E."/>
            <person name="Grigoriev I.V."/>
            <person name="O'Malley M.A."/>
        </authorList>
    </citation>
    <scope>NUCLEOTIDE SEQUENCE [LARGE SCALE GENOMIC DNA]</scope>
    <source>
        <strain evidence="1 2">G1</strain>
    </source>
</reference>
<name>A0A1Y2ERR1_9FUNG</name>
<organism evidence="1 2">
    <name type="scientific">Neocallimastix californiae</name>
    <dbReference type="NCBI Taxonomy" id="1754190"/>
    <lineage>
        <taxon>Eukaryota</taxon>
        <taxon>Fungi</taxon>
        <taxon>Fungi incertae sedis</taxon>
        <taxon>Chytridiomycota</taxon>
        <taxon>Chytridiomycota incertae sedis</taxon>
        <taxon>Neocallimastigomycetes</taxon>
        <taxon>Neocallimastigales</taxon>
        <taxon>Neocallimastigaceae</taxon>
        <taxon>Neocallimastix</taxon>
    </lineage>
</organism>